<reference evidence="3 4" key="1">
    <citation type="submission" date="2017-11" db="EMBL/GenBank/DDBJ databases">
        <title>De-novo sequencing of pomegranate (Punica granatum L.) genome.</title>
        <authorList>
            <person name="Akparov Z."/>
            <person name="Amiraslanov A."/>
            <person name="Hajiyeva S."/>
            <person name="Abbasov M."/>
            <person name="Kaur K."/>
            <person name="Hamwieh A."/>
            <person name="Solovyev V."/>
            <person name="Salamov A."/>
            <person name="Braich B."/>
            <person name="Kosarev P."/>
            <person name="Mahmoud A."/>
            <person name="Hajiyev E."/>
            <person name="Babayeva S."/>
            <person name="Izzatullayeva V."/>
            <person name="Mammadov A."/>
            <person name="Mammadov A."/>
            <person name="Sharifova S."/>
            <person name="Ojaghi J."/>
            <person name="Eynullazada K."/>
            <person name="Bayramov B."/>
            <person name="Abdulazimova A."/>
            <person name="Shahmuradov I."/>
        </authorList>
    </citation>
    <scope>NUCLEOTIDE SEQUENCE [LARGE SCALE GENOMIC DNA]</scope>
    <source>
        <strain evidence="4">cv. AG2017</strain>
        <tissue evidence="3">Leaf</tissue>
    </source>
</reference>
<dbReference type="InterPro" id="IPR002182">
    <property type="entry name" value="NB-ARC"/>
</dbReference>
<gene>
    <name evidence="3" type="ORF">CRG98_016914</name>
</gene>
<dbReference type="PANTHER" id="PTHR23155">
    <property type="entry name" value="DISEASE RESISTANCE PROTEIN RP"/>
    <property type="match status" value="1"/>
</dbReference>
<dbReference type="Gene3D" id="1.10.10.10">
    <property type="entry name" value="Winged helix-like DNA-binding domain superfamily/Winged helix DNA-binding domain"/>
    <property type="match status" value="1"/>
</dbReference>
<feature type="domain" description="NB-ARC" evidence="2">
    <location>
        <begin position="9"/>
        <end position="55"/>
    </location>
</feature>
<organism evidence="3 4">
    <name type="scientific">Punica granatum</name>
    <name type="common">Pomegranate</name>
    <dbReference type="NCBI Taxonomy" id="22663"/>
    <lineage>
        <taxon>Eukaryota</taxon>
        <taxon>Viridiplantae</taxon>
        <taxon>Streptophyta</taxon>
        <taxon>Embryophyta</taxon>
        <taxon>Tracheophyta</taxon>
        <taxon>Spermatophyta</taxon>
        <taxon>Magnoliopsida</taxon>
        <taxon>eudicotyledons</taxon>
        <taxon>Gunneridae</taxon>
        <taxon>Pentapetalae</taxon>
        <taxon>rosids</taxon>
        <taxon>malvids</taxon>
        <taxon>Myrtales</taxon>
        <taxon>Lythraceae</taxon>
        <taxon>Punica</taxon>
    </lineage>
</organism>
<dbReference type="InterPro" id="IPR044974">
    <property type="entry name" value="Disease_R_plants"/>
</dbReference>
<evidence type="ECO:0000313" key="4">
    <source>
        <dbReference type="Proteomes" id="UP000233551"/>
    </source>
</evidence>
<dbReference type="STRING" id="22663.A0A2I0K3E8"/>
<name>A0A2I0K3E8_PUNGR</name>
<dbReference type="AlphaFoldDB" id="A0A2I0K3E8"/>
<dbReference type="GO" id="GO:0098542">
    <property type="term" value="P:defense response to other organism"/>
    <property type="evidence" value="ECO:0007669"/>
    <property type="project" value="TreeGrafter"/>
</dbReference>
<accession>A0A2I0K3E8</accession>
<protein>
    <recommendedName>
        <fullName evidence="2">NB-ARC domain-containing protein</fullName>
    </recommendedName>
</protein>
<dbReference type="Proteomes" id="UP000233551">
    <property type="component" value="Unassembled WGS sequence"/>
</dbReference>
<dbReference type="InterPro" id="IPR042197">
    <property type="entry name" value="Apaf_helical"/>
</dbReference>
<dbReference type="SUPFAM" id="SSF52540">
    <property type="entry name" value="P-loop containing nucleoside triphosphate hydrolases"/>
    <property type="match status" value="1"/>
</dbReference>
<dbReference type="PANTHER" id="PTHR23155:SF1205">
    <property type="entry name" value="DISEASE RESISTANCE PROTEIN RPM1"/>
    <property type="match status" value="1"/>
</dbReference>
<evidence type="ECO:0000256" key="1">
    <source>
        <dbReference type="ARBA" id="ARBA00022737"/>
    </source>
</evidence>
<sequence length="209" mass="23360">MLAPPLNGRVGKATLAQSAYYNEQVKGSFLVRAWACVSDEFDTLAVTRTILQPFESTGVKGRKITVTTRSQSVTSHGDCRALLAYHAFGRDNFDDHPHLKSAGEKIVECCASLPLAAKTFGDLLRSNYELSEWTAIAESMIWDLPKTKGIPQALHLSYIYFPSDLKRCFVYCAVFPKDYEFDKEDLSHSGWPRTFRGGRIQRGACKILA</sequence>
<dbReference type="InterPro" id="IPR036388">
    <property type="entry name" value="WH-like_DNA-bd_sf"/>
</dbReference>
<comment type="caution">
    <text evidence="3">The sequence shown here is derived from an EMBL/GenBank/DDBJ whole genome shotgun (WGS) entry which is preliminary data.</text>
</comment>
<keyword evidence="1" id="KW-0677">Repeat</keyword>
<evidence type="ECO:0000259" key="2">
    <source>
        <dbReference type="Pfam" id="PF00931"/>
    </source>
</evidence>
<dbReference type="EMBL" id="PGOL01000953">
    <property type="protein sequence ID" value="PKI62643.1"/>
    <property type="molecule type" value="Genomic_DNA"/>
</dbReference>
<dbReference type="Gene3D" id="1.10.8.430">
    <property type="entry name" value="Helical domain of apoptotic protease-activating factors"/>
    <property type="match status" value="1"/>
</dbReference>
<evidence type="ECO:0000313" key="3">
    <source>
        <dbReference type="EMBL" id="PKI62643.1"/>
    </source>
</evidence>
<keyword evidence="4" id="KW-1185">Reference proteome</keyword>
<dbReference type="GO" id="GO:0043531">
    <property type="term" value="F:ADP binding"/>
    <property type="evidence" value="ECO:0007669"/>
    <property type="project" value="InterPro"/>
</dbReference>
<proteinExistence type="predicted"/>
<dbReference type="InterPro" id="IPR027417">
    <property type="entry name" value="P-loop_NTPase"/>
</dbReference>
<dbReference type="Pfam" id="PF00931">
    <property type="entry name" value="NB-ARC"/>
    <property type="match status" value="1"/>
</dbReference>